<evidence type="ECO:0000256" key="4">
    <source>
        <dbReference type="ARBA" id="ARBA00022884"/>
    </source>
</evidence>
<evidence type="ECO:0000256" key="6">
    <source>
        <dbReference type="RuleBase" id="RU368003"/>
    </source>
</evidence>
<dbReference type="GO" id="GO:0003723">
    <property type="term" value="F:RNA binding"/>
    <property type="evidence" value="ECO:0007669"/>
    <property type="project" value="UniProtKB-UniRule"/>
</dbReference>
<dbReference type="GO" id="GO:0010468">
    <property type="term" value="P:regulation of gene expression"/>
    <property type="evidence" value="ECO:0007669"/>
    <property type="project" value="TreeGrafter"/>
</dbReference>
<dbReference type="GO" id="GO:0005730">
    <property type="term" value="C:nucleolus"/>
    <property type="evidence" value="ECO:0007669"/>
    <property type="project" value="TreeGrafter"/>
</dbReference>
<gene>
    <name evidence="8" type="ORF">VHUM_00078</name>
</gene>
<evidence type="ECO:0000256" key="5">
    <source>
        <dbReference type="ARBA" id="ARBA00023242"/>
    </source>
</evidence>
<dbReference type="EMBL" id="QKWK01000001">
    <property type="protein sequence ID" value="TXT15575.1"/>
    <property type="molecule type" value="Genomic_DNA"/>
</dbReference>
<keyword evidence="5 6" id="KW-0539">Nucleus</keyword>
<keyword evidence="9" id="KW-1185">Reference proteome</keyword>
<organism evidence="8 9">
    <name type="scientific">Vanrija humicola</name>
    <name type="common">Yeast</name>
    <name type="synonym">Cryptococcus humicola</name>
    <dbReference type="NCBI Taxonomy" id="5417"/>
    <lineage>
        <taxon>Eukaryota</taxon>
        <taxon>Fungi</taxon>
        <taxon>Dikarya</taxon>
        <taxon>Basidiomycota</taxon>
        <taxon>Agaricomycotina</taxon>
        <taxon>Tremellomycetes</taxon>
        <taxon>Trichosporonales</taxon>
        <taxon>Trichosporonaceae</taxon>
        <taxon>Vanrija</taxon>
    </lineage>
</organism>
<evidence type="ECO:0000256" key="3">
    <source>
        <dbReference type="ARBA" id="ARBA00022552"/>
    </source>
</evidence>
<keyword evidence="4 6" id="KW-0694">RNA-binding</keyword>
<comment type="function">
    <text evidence="6">Required for exosome-dependent processing of pre-rRNA and small nucleolar RNA (snRNA) precursors. Involved in processing of 35S pre-rRNA at the A0, A1 and A2 sites.</text>
</comment>
<dbReference type="GO" id="GO:0000178">
    <property type="term" value="C:exosome (RNase complex)"/>
    <property type="evidence" value="ECO:0007669"/>
    <property type="project" value="TreeGrafter"/>
</dbReference>
<dbReference type="InterPro" id="IPR011082">
    <property type="entry name" value="Exosome-assoc_fac/DNA_repair"/>
</dbReference>
<name>A0A7D8V2E5_VANHU</name>
<reference evidence="8 9" key="1">
    <citation type="journal article" date="2019" name="PLoS Genet.">
        <title>Convergent evolution of linked mating-type loci in basidiomycete fungi.</title>
        <authorList>
            <person name="Sun S."/>
            <person name="Coelho M.A."/>
            <person name="Heitman J."/>
            <person name="Nowrousian M."/>
        </authorList>
    </citation>
    <scope>NUCLEOTIDE SEQUENCE [LARGE SCALE GENOMIC DNA]</scope>
    <source>
        <strain evidence="8 9">CBS 4282</strain>
    </source>
</reference>
<dbReference type="PANTHER" id="PTHR15341">
    <property type="entry name" value="SUN-COR STEROID HORMONE RECEPTOR CO-REPRESSOR"/>
    <property type="match status" value="1"/>
</dbReference>
<comment type="caution">
    <text evidence="8">The sequence shown here is derived from an EMBL/GenBank/DDBJ whole genome shotgun (WGS) entry which is preliminary data.</text>
</comment>
<dbReference type="GO" id="GO:0000460">
    <property type="term" value="P:maturation of 5.8S rRNA"/>
    <property type="evidence" value="ECO:0007669"/>
    <property type="project" value="TreeGrafter"/>
</dbReference>
<sequence>MSDDPRTSLAALDGTLDHLEASLAPLFARPWAETLAGLEPLQRAKADVLLAYAINDLVWVYLKSRGLDPEGHDVAKELERIRGYYGKVKDAENPGAARRTTIDKAAAHRFVTAAIPASQRTAVPANAHAALAARQAAEYDVGRATRFKHVAGETERVVPGQDGGEDVEMEDAEEEEEGEGDSDASAAELLLSVDAEIEAAAAGGEGDAEGEGEEAGPEPVESKAGRRRSGKRKRAEDLA</sequence>
<evidence type="ECO:0000256" key="7">
    <source>
        <dbReference type="SAM" id="MobiDB-lite"/>
    </source>
</evidence>
<comment type="subcellular location">
    <subcellularLocation>
        <location evidence="1 6">Nucleus</location>
    </subcellularLocation>
</comment>
<evidence type="ECO:0000256" key="2">
    <source>
        <dbReference type="ARBA" id="ARBA00009154"/>
    </source>
</evidence>
<dbReference type="PANTHER" id="PTHR15341:SF3">
    <property type="entry name" value="NUCLEAR NUCLEIC ACID-BINDING PROTEIN C1D"/>
    <property type="match status" value="1"/>
</dbReference>
<dbReference type="OrthoDB" id="1421013at2759"/>
<keyword evidence="3 6" id="KW-0698">rRNA processing</keyword>
<dbReference type="GO" id="GO:0003677">
    <property type="term" value="F:DNA binding"/>
    <property type="evidence" value="ECO:0007669"/>
    <property type="project" value="TreeGrafter"/>
</dbReference>
<evidence type="ECO:0000313" key="8">
    <source>
        <dbReference type="EMBL" id="TXT15575.1"/>
    </source>
</evidence>
<comment type="similarity">
    <text evidence="2 6">Belongs to the C1D family.</text>
</comment>
<protein>
    <recommendedName>
        <fullName evidence="6">Exosome complex protein</fullName>
    </recommendedName>
</protein>
<feature type="region of interest" description="Disordered" evidence="7">
    <location>
        <begin position="151"/>
        <end position="239"/>
    </location>
</feature>
<proteinExistence type="inferred from homology"/>
<feature type="compositionally biased region" description="Acidic residues" evidence="7">
    <location>
        <begin position="206"/>
        <end position="216"/>
    </location>
</feature>
<evidence type="ECO:0000256" key="1">
    <source>
        <dbReference type="ARBA" id="ARBA00004123"/>
    </source>
</evidence>
<feature type="compositionally biased region" description="Acidic residues" evidence="7">
    <location>
        <begin position="163"/>
        <end position="182"/>
    </location>
</feature>
<dbReference type="AlphaFoldDB" id="A0A7D8V2E5"/>
<dbReference type="InterPro" id="IPR007146">
    <property type="entry name" value="Sas10/Utp3/C1D"/>
</dbReference>
<accession>A0A7D8V2E5</accession>
<evidence type="ECO:0000313" key="9">
    <source>
        <dbReference type="Proteomes" id="UP000473826"/>
    </source>
</evidence>
<dbReference type="Proteomes" id="UP000473826">
    <property type="component" value="Unassembled WGS sequence"/>
</dbReference>
<dbReference type="Pfam" id="PF04000">
    <property type="entry name" value="Sas10_Utp3"/>
    <property type="match status" value="1"/>
</dbReference>